<dbReference type="RefSeq" id="XP_038727255.1">
    <property type="nucleotide sequence ID" value="XM_038881846.1"/>
</dbReference>
<evidence type="ECO:0000313" key="2">
    <source>
        <dbReference type="EMBL" id="KAF7921063.1"/>
    </source>
</evidence>
<name>A0A9P5LTD1_9HELO</name>
<sequence length="170" mass="19730">MSQIITDMLNIGVVLVLRKSARRSLLTFMEAATVHSVFGDFQLRIAVRTTRKRIESQDKRLHLLRLAVGWRREINNQRHNKTSLHRLQQRTQPLSLEMQIPTRPIDVERCAVIDNQLQDDLKETIHPELRQPIQQAAGRPKTTKSSARFNPFSGSRSIEFRSPNHVLLEH</sequence>
<dbReference type="GeneID" id="62154919"/>
<comment type="caution">
    <text evidence="2">The sequence shown here is derived from an EMBL/GenBank/DDBJ whole genome shotgun (WGS) entry which is preliminary data.</text>
</comment>
<gene>
    <name evidence="2" type="ORF">EAE97_011331</name>
</gene>
<proteinExistence type="predicted"/>
<dbReference type="EMBL" id="RCSW01000036">
    <property type="protein sequence ID" value="KAF7921063.1"/>
    <property type="molecule type" value="Genomic_DNA"/>
</dbReference>
<protein>
    <submittedName>
        <fullName evidence="2">Uncharacterized protein</fullName>
    </submittedName>
</protein>
<feature type="compositionally biased region" description="Polar residues" evidence="1">
    <location>
        <begin position="143"/>
        <end position="156"/>
    </location>
</feature>
<reference evidence="2 3" key="1">
    <citation type="journal article" date="2020" name="Genome Biol. Evol.">
        <title>Comparative genomics of Sclerotiniaceae.</title>
        <authorList>
            <person name="Valero Jimenez C.A."/>
            <person name="Steentjes M."/>
            <person name="Scholten O.E."/>
            <person name="Van Kan J.A.L."/>
        </authorList>
    </citation>
    <scope>NUCLEOTIDE SEQUENCE [LARGE SCALE GENOMIC DNA]</scope>
    <source>
        <strain evidence="2 3">MUCL 94</strain>
    </source>
</reference>
<evidence type="ECO:0000256" key="1">
    <source>
        <dbReference type="SAM" id="MobiDB-lite"/>
    </source>
</evidence>
<dbReference type="AlphaFoldDB" id="A0A9P5LTD1"/>
<feature type="region of interest" description="Disordered" evidence="1">
    <location>
        <begin position="130"/>
        <end position="156"/>
    </location>
</feature>
<organism evidence="2 3">
    <name type="scientific">Botrytis byssoidea</name>
    <dbReference type="NCBI Taxonomy" id="139641"/>
    <lineage>
        <taxon>Eukaryota</taxon>
        <taxon>Fungi</taxon>
        <taxon>Dikarya</taxon>
        <taxon>Ascomycota</taxon>
        <taxon>Pezizomycotina</taxon>
        <taxon>Leotiomycetes</taxon>
        <taxon>Helotiales</taxon>
        <taxon>Sclerotiniaceae</taxon>
        <taxon>Botrytis</taxon>
    </lineage>
</organism>
<dbReference type="Proteomes" id="UP000710849">
    <property type="component" value="Unassembled WGS sequence"/>
</dbReference>
<evidence type="ECO:0000313" key="3">
    <source>
        <dbReference type="Proteomes" id="UP000710849"/>
    </source>
</evidence>
<accession>A0A9P5LTD1</accession>
<keyword evidence="3" id="KW-1185">Reference proteome</keyword>